<keyword evidence="4" id="KW-0539">Nucleus</keyword>
<dbReference type="EMBL" id="ML002465">
    <property type="protein sequence ID" value="RKP37647.1"/>
    <property type="molecule type" value="Genomic_DNA"/>
</dbReference>
<evidence type="ECO:0000256" key="2">
    <source>
        <dbReference type="ARBA" id="ARBA00022574"/>
    </source>
</evidence>
<feature type="repeat" description="WD" evidence="5">
    <location>
        <begin position="615"/>
        <end position="647"/>
    </location>
</feature>
<evidence type="ECO:0000256" key="1">
    <source>
        <dbReference type="ARBA" id="ARBA00004604"/>
    </source>
</evidence>
<dbReference type="PANTHER" id="PTHR19854:SF15">
    <property type="entry name" value="TRANSDUCIN BETA-LIKE PROTEIN 3"/>
    <property type="match status" value="1"/>
</dbReference>
<accession>A0A4P9ZVM5</accession>
<feature type="repeat" description="WD" evidence="5">
    <location>
        <begin position="386"/>
        <end position="420"/>
    </location>
</feature>
<dbReference type="InterPro" id="IPR015943">
    <property type="entry name" value="WD40/YVTN_repeat-like_dom_sf"/>
</dbReference>
<keyword evidence="8" id="KW-1185">Reference proteome</keyword>
<keyword evidence="3" id="KW-0677">Repeat</keyword>
<feature type="repeat" description="WD" evidence="5">
    <location>
        <begin position="103"/>
        <end position="144"/>
    </location>
</feature>
<name>A0A4P9ZVM5_9FUNG</name>
<evidence type="ECO:0000259" key="6">
    <source>
        <dbReference type="Pfam" id="PF08625"/>
    </source>
</evidence>
<dbReference type="GO" id="GO:0032040">
    <property type="term" value="C:small-subunit processome"/>
    <property type="evidence" value="ECO:0007669"/>
    <property type="project" value="InterPro"/>
</dbReference>
<dbReference type="InterPro" id="IPR019775">
    <property type="entry name" value="WD40_repeat_CS"/>
</dbReference>
<dbReference type="PANTHER" id="PTHR19854">
    <property type="entry name" value="TRANSDUCIN BETA-LIKE 3"/>
    <property type="match status" value="1"/>
</dbReference>
<dbReference type="PRINTS" id="PR00320">
    <property type="entry name" value="GPROTEINBRPT"/>
</dbReference>
<sequence length="834" mass="91855">MSASTKSLQLKSIYKPVQSIESIYSGGKVAITNDGRLIITTFGDEILVSDLTQGLKRVATLPGDSEVFTCLALTPDNRFLVTTSRSLQMTIWDMDTYRLIRTLKVHDAPVLVMDIDSTSSLVATGSADSTVKVWDIEGGFCTHNFKGHQGLVSSVKFHPDTESADWVLVSGGEDGNIRCWNMHTRACVATLSDHTSVIRGLAFSPNCKMLLSSSRDRSINVWRMDTHKLIKTIPTFENPETIGFIKPGTNLALPNGKGNVTQKSPVFYTGGERGIIQLWELNTSEKLFSQAPRATSTEVSHQIVDILYQPQANRMVAMTTDQNITTYSLGSDEPEEVLSLVSQIAGYNEEIIDLAYLGPEETHLVVASNSESLRVYNLDTQTCGLLDHHTETVLCLDTDSSGTLAAAGSRDKTLSIWHFNPSPARVDRQARCVAVGTGHTESVGAVAFSRADPPQFLISGGQDRTIKRWNLGNLAAGESPVALESEYTVKAHEKDINTIAVAPNDQVFATGSQDRTATLWSTATGGALGHFKGHKRGIWKVQFSPVDQILATGSGDHTIKLWSLSNFSCLKTFEGHTSGVVNLRFLTAGLQLASVGSDALLKLWTIKSDECVMTADHHEDKVWALAVSRDESHLVTGGGDSTIRVWEDFTQQEIDRLNQEQADTLVQEQTLTNLVRSKQYRQAIALALQLDKPRQLFQIFKDIMAQREDSPDAASSPTHSPMGDPAVDHVLATLSLAQLDRLLLYIRDWNTNAKQCEVAHAALQVILDHYQPEHLLKIKHINTTHNAIIPFAERHYQRLDNLVTQSYMIDYTLHAMNLLAPFDEPAESSPPLDN</sequence>
<dbReference type="PROSITE" id="PS00678">
    <property type="entry name" value="WD_REPEATS_1"/>
    <property type="match status" value="1"/>
</dbReference>
<dbReference type="InterPro" id="IPR001680">
    <property type="entry name" value="WD40_rpt"/>
</dbReference>
<dbReference type="Gene3D" id="2.130.10.10">
    <property type="entry name" value="YVTN repeat-like/Quinoprotein amine dehydrogenase"/>
    <property type="match status" value="3"/>
</dbReference>
<evidence type="ECO:0000313" key="8">
    <source>
        <dbReference type="Proteomes" id="UP000268162"/>
    </source>
</evidence>
<dbReference type="Proteomes" id="UP000268162">
    <property type="component" value="Unassembled WGS sequence"/>
</dbReference>
<proteinExistence type="predicted"/>
<dbReference type="GO" id="GO:0000480">
    <property type="term" value="P:endonucleolytic cleavage in 5'-ETS of tricistronic rRNA transcript (SSU-rRNA, 5.8S rRNA, LSU-rRNA)"/>
    <property type="evidence" value="ECO:0007669"/>
    <property type="project" value="TreeGrafter"/>
</dbReference>
<evidence type="ECO:0000256" key="5">
    <source>
        <dbReference type="PROSITE-ProRule" id="PRU00221"/>
    </source>
</evidence>
<dbReference type="InterPro" id="IPR036322">
    <property type="entry name" value="WD40_repeat_dom_sf"/>
</dbReference>
<evidence type="ECO:0000313" key="7">
    <source>
        <dbReference type="EMBL" id="RKP37647.1"/>
    </source>
</evidence>
<gene>
    <name evidence="7" type="ORF">BJ085DRAFT_42461</name>
</gene>
<dbReference type="SUPFAM" id="SSF50978">
    <property type="entry name" value="WD40 repeat-like"/>
    <property type="match status" value="1"/>
</dbReference>
<feature type="repeat" description="WD" evidence="5">
    <location>
        <begin position="531"/>
        <end position="572"/>
    </location>
</feature>
<dbReference type="GO" id="GO:0000472">
    <property type="term" value="P:endonucleolytic cleavage to generate mature 5'-end of SSU-rRNA from (SSU-rRNA, 5.8S rRNA, LSU-rRNA)"/>
    <property type="evidence" value="ECO:0007669"/>
    <property type="project" value="TreeGrafter"/>
</dbReference>
<feature type="repeat" description="WD" evidence="5">
    <location>
        <begin position="489"/>
        <end position="530"/>
    </location>
</feature>
<dbReference type="Pfam" id="PF00400">
    <property type="entry name" value="WD40"/>
    <property type="match status" value="10"/>
</dbReference>
<feature type="repeat" description="WD" evidence="5">
    <location>
        <begin position="436"/>
        <end position="471"/>
    </location>
</feature>
<dbReference type="Pfam" id="PF08625">
    <property type="entry name" value="Utp13"/>
    <property type="match status" value="1"/>
</dbReference>
<feature type="repeat" description="WD" evidence="5">
    <location>
        <begin position="573"/>
        <end position="614"/>
    </location>
</feature>
<dbReference type="InterPro" id="IPR020472">
    <property type="entry name" value="WD40_PAC1"/>
</dbReference>
<dbReference type="InterPro" id="IPR011047">
    <property type="entry name" value="Quinoprotein_ADH-like_sf"/>
</dbReference>
<evidence type="ECO:0000256" key="4">
    <source>
        <dbReference type="ARBA" id="ARBA00023242"/>
    </source>
</evidence>
<keyword evidence="2 5" id="KW-0853">WD repeat</keyword>
<feature type="repeat" description="WD" evidence="5">
    <location>
        <begin position="61"/>
        <end position="102"/>
    </location>
</feature>
<dbReference type="AlphaFoldDB" id="A0A4P9ZVM5"/>
<organism evidence="7 8">
    <name type="scientific">Dimargaris cristalligena</name>
    <dbReference type="NCBI Taxonomy" id="215637"/>
    <lineage>
        <taxon>Eukaryota</taxon>
        <taxon>Fungi</taxon>
        <taxon>Fungi incertae sedis</taxon>
        <taxon>Zoopagomycota</taxon>
        <taxon>Kickxellomycotina</taxon>
        <taxon>Dimargaritomycetes</taxon>
        <taxon>Dimargaritales</taxon>
        <taxon>Dimargaritaceae</taxon>
        <taxon>Dimargaris</taxon>
    </lineage>
</organism>
<feature type="domain" description="U3 small nucleolar RNA-associated protein 13 C-terminal" evidence="6">
    <location>
        <begin position="668"/>
        <end position="816"/>
    </location>
</feature>
<evidence type="ECO:0000256" key="3">
    <source>
        <dbReference type="ARBA" id="ARBA00022737"/>
    </source>
</evidence>
<dbReference type="InterPro" id="IPR013934">
    <property type="entry name" value="Utp13_C"/>
</dbReference>
<dbReference type="SUPFAM" id="SSF50998">
    <property type="entry name" value="Quinoprotein alcohol dehydrogenase-like"/>
    <property type="match status" value="1"/>
</dbReference>
<reference evidence="8" key="1">
    <citation type="journal article" date="2018" name="Nat. Microbiol.">
        <title>Leveraging single-cell genomics to expand the fungal tree of life.</title>
        <authorList>
            <person name="Ahrendt S.R."/>
            <person name="Quandt C.A."/>
            <person name="Ciobanu D."/>
            <person name="Clum A."/>
            <person name="Salamov A."/>
            <person name="Andreopoulos B."/>
            <person name="Cheng J.F."/>
            <person name="Woyke T."/>
            <person name="Pelin A."/>
            <person name="Henrissat B."/>
            <person name="Reynolds N.K."/>
            <person name="Benny G.L."/>
            <person name="Smith M.E."/>
            <person name="James T.Y."/>
            <person name="Grigoriev I.V."/>
        </authorList>
    </citation>
    <scope>NUCLEOTIDE SEQUENCE [LARGE SCALE GENOMIC DNA]</scope>
    <source>
        <strain evidence="8">RSA 468</strain>
    </source>
</reference>
<dbReference type="STRING" id="215637.A0A4P9ZVM5"/>
<feature type="repeat" description="WD" evidence="5">
    <location>
        <begin position="145"/>
        <end position="190"/>
    </location>
</feature>
<dbReference type="GO" id="GO:0030686">
    <property type="term" value="C:90S preribosome"/>
    <property type="evidence" value="ECO:0007669"/>
    <property type="project" value="TreeGrafter"/>
</dbReference>
<dbReference type="PROSITE" id="PS50294">
    <property type="entry name" value="WD_REPEATS_REGION"/>
    <property type="match status" value="9"/>
</dbReference>
<dbReference type="GO" id="GO:0034511">
    <property type="term" value="F:U3 snoRNA binding"/>
    <property type="evidence" value="ECO:0007669"/>
    <property type="project" value="TreeGrafter"/>
</dbReference>
<comment type="subcellular location">
    <subcellularLocation>
        <location evidence="1">Nucleus</location>
        <location evidence="1">Nucleolus</location>
    </subcellularLocation>
</comment>
<feature type="repeat" description="WD" evidence="5">
    <location>
        <begin position="191"/>
        <end position="232"/>
    </location>
</feature>
<protein>
    <submittedName>
        <fullName evidence="7">Quinon protein alcohol dehydrogenase-like superfamily</fullName>
    </submittedName>
</protein>
<dbReference type="PROSITE" id="PS50082">
    <property type="entry name" value="WD_REPEATS_2"/>
    <property type="match status" value="10"/>
</dbReference>
<dbReference type="CDD" id="cd00200">
    <property type="entry name" value="WD40"/>
    <property type="match status" value="2"/>
</dbReference>
<dbReference type="SMART" id="SM00320">
    <property type="entry name" value="WD40"/>
    <property type="match status" value="11"/>
</dbReference>